<reference evidence="2" key="1">
    <citation type="submission" date="2017-09" db="EMBL/GenBank/DDBJ databases">
        <authorList>
            <person name="Varghese N."/>
            <person name="Submissions S."/>
        </authorList>
    </citation>
    <scope>NUCLEOTIDE SEQUENCE [LARGE SCALE GENOMIC DNA]</scope>
    <source>
        <strain evidence="2">CGMCC 1.12641</strain>
    </source>
</reference>
<evidence type="ECO:0000313" key="2">
    <source>
        <dbReference type="Proteomes" id="UP000219193"/>
    </source>
</evidence>
<dbReference type="OrthoDB" id="1442094at2"/>
<keyword evidence="2" id="KW-1185">Reference proteome</keyword>
<dbReference type="RefSeq" id="WP_097054800.1">
    <property type="nucleotide sequence ID" value="NZ_OCMF01000001.1"/>
</dbReference>
<dbReference type="EMBL" id="OCMF01000001">
    <property type="protein sequence ID" value="SOC79027.1"/>
    <property type="molecule type" value="Genomic_DNA"/>
</dbReference>
<protein>
    <submittedName>
        <fullName evidence="1">Uncharacterized protein</fullName>
    </submittedName>
</protein>
<evidence type="ECO:0000313" key="1">
    <source>
        <dbReference type="EMBL" id="SOC79027.1"/>
    </source>
</evidence>
<organism evidence="1 2">
    <name type="scientific">Salinimicrobium sediminis</name>
    <dbReference type="NCBI Taxonomy" id="1343891"/>
    <lineage>
        <taxon>Bacteria</taxon>
        <taxon>Pseudomonadati</taxon>
        <taxon>Bacteroidota</taxon>
        <taxon>Flavobacteriia</taxon>
        <taxon>Flavobacteriales</taxon>
        <taxon>Flavobacteriaceae</taxon>
        <taxon>Salinimicrobium</taxon>
    </lineage>
</organism>
<accession>A0A285X113</accession>
<gene>
    <name evidence="1" type="ORF">SAMN06296241_0547</name>
</gene>
<dbReference type="AlphaFoldDB" id="A0A285X113"/>
<proteinExistence type="predicted"/>
<dbReference type="Proteomes" id="UP000219193">
    <property type="component" value="Unassembled WGS sequence"/>
</dbReference>
<sequence>MNLLYKTYYYSSYQCDQGRCFYVDFGHKRVKLSFCQLLALRQKVHNIDISSHFDKDLNYSGIEILTLCNREHLFVFDTLQIIDLKQLLKATFGILELNSLVVP</sequence>
<name>A0A285X113_9FLAO</name>